<keyword evidence="1" id="KW-0175">Coiled coil</keyword>
<keyword evidence="4" id="KW-1185">Reference proteome</keyword>
<name>A0A9P4WFD4_9PLEO</name>
<feature type="compositionally biased region" description="Basic and acidic residues" evidence="2">
    <location>
        <begin position="132"/>
        <end position="141"/>
    </location>
</feature>
<evidence type="ECO:0000256" key="2">
    <source>
        <dbReference type="SAM" id="MobiDB-lite"/>
    </source>
</evidence>
<dbReference type="EMBL" id="SWKV01000326">
    <property type="protein sequence ID" value="KAF3028315.1"/>
    <property type="molecule type" value="Genomic_DNA"/>
</dbReference>
<proteinExistence type="predicted"/>
<evidence type="ECO:0000313" key="4">
    <source>
        <dbReference type="Proteomes" id="UP000758155"/>
    </source>
</evidence>
<protein>
    <submittedName>
        <fullName evidence="3">Uncharacterized protein</fullName>
    </submittedName>
</protein>
<evidence type="ECO:0000313" key="3">
    <source>
        <dbReference type="EMBL" id="KAF3028315.1"/>
    </source>
</evidence>
<reference evidence="3" key="1">
    <citation type="submission" date="2019-04" db="EMBL/GenBank/DDBJ databases">
        <title>Sequencing of skin fungus with MAO and IRED activity.</title>
        <authorList>
            <person name="Marsaioli A.J."/>
            <person name="Bonatto J.M.C."/>
            <person name="Reis Junior O."/>
        </authorList>
    </citation>
    <scope>NUCLEOTIDE SEQUENCE</scope>
    <source>
        <strain evidence="3">28M1</strain>
    </source>
</reference>
<dbReference type="AlphaFoldDB" id="A0A9P4WFD4"/>
<feature type="region of interest" description="Disordered" evidence="2">
    <location>
        <begin position="95"/>
        <end position="141"/>
    </location>
</feature>
<accession>A0A9P4WFD4</accession>
<gene>
    <name evidence="3" type="ORF">E8E12_000506</name>
</gene>
<organism evidence="3 4">
    <name type="scientific">Didymella heteroderae</name>
    <dbReference type="NCBI Taxonomy" id="1769908"/>
    <lineage>
        <taxon>Eukaryota</taxon>
        <taxon>Fungi</taxon>
        <taxon>Dikarya</taxon>
        <taxon>Ascomycota</taxon>
        <taxon>Pezizomycotina</taxon>
        <taxon>Dothideomycetes</taxon>
        <taxon>Pleosporomycetidae</taxon>
        <taxon>Pleosporales</taxon>
        <taxon>Pleosporineae</taxon>
        <taxon>Didymellaceae</taxon>
        <taxon>Didymella</taxon>
    </lineage>
</organism>
<comment type="caution">
    <text evidence="3">The sequence shown here is derived from an EMBL/GenBank/DDBJ whole genome shotgun (WGS) entry which is preliminary data.</text>
</comment>
<evidence type="ECO:0000256" key="1">
    <source>
        <dbReference type="SAM" id="Coils"/>
    </source>
</evidence>
<dbReference type="OrthoDB" id="10374689at2759"/>
<sequence>MDSHVPLLAQLDDSQLDEQVCLTFNALRQRLFAKNTTIFSMQQNCGREHLGLTHQIRALKQELAAERRKNEKLRATREDINSRVPWSEQVCNQRCRSDTRADTTEATENEFESVENGCGLDQRKRAKRSRRKETSLEASEK</sequence>
<dbReference type="Proteomes" id="UP000758155">
    <property type="component" value="Unassembled WGS sequence"/>
</dbReference>
<feature type="coiled-coil region" evidence="1">
    <location>
        <begin position="56"/>
        <end position="83"/>
    </location>
</feature>